<reference evidence="2" key="2">
    <citation type="submission" date="2019-07" db="EMBL/GenBank/DDBJ databases">
        <authorList>
            <person name="Seetharam A."/>
            <person name="Woodhouse M."/>
            <person name="Cannon E."/>
        </authorList>
    </citation>
    <scope>NUCLEOTIDE SEQUENCE [LARGE SCALE GENOMIC DNA]</scope>
    <source>
        <strain evidence="2">cv. B73</strain>
    </source>
</reference>
<evidence type="ECO:0000313" key="2">
    <source>
        <dbReference type="EnsemblPlants" id="Zm00001eb163890_P001"/>
    </source>
</evidence>
<organism evidence="2 3">
    <name type="scientific">Zea mays</name>
    <name type="common">Maize</name>
    <dbReference type="NCBI Taxonomy" id="4577"/>
    <lineage>
        <taxon>Eukaryota</taxon>
        <taxon>Viridiplantae</taxon>
        <taxon>Streptophyta</taxon>
        <taxon>Embryophyta</taxon>
        <taxon>Tracheophyta</taxon>
        <taxon>Spermatophyta</taxon>
        <taxon>Magnoliopsida</taxon>
        <taxon>Liliopsida</taxon>
        <taxon>Poales</taxon>
        <taxon>Poaceae</taxon>
        <taxon>PACMAD clade</taxon>
        <taxon>Panicoideae</taxon>
        <taxon>Andropogonodae</taxon>
        <taxon>Andropogoneae</taxon>
        <taxon>Tripsacinae</taxon>
        <taxon>Zea</taxon>
    </lineage>
</organism>
<protein>
    <submittedName>
        <fullName evidence="2">Uncharacterized protein</fullName>
    </submittedName>
</protein>
<name>A0A804NJ20_MAIZE</name>
<reference evidence="3" key="1">
    <citation type="submission" date="2015-12" db="EMBL/GenBank/DDBJ databases">
        <title>Update maize B73 reference genome by single molecule sequencing technologies.</title>
        <authorList>
            <consortium name="Maize Genome Sequencing Project"/>
            <person name="Ware D."/>
        </authorList>
    </citation>
    <scope>NUCLEOTIDE SEQUENCE [LARGE SCALE GENOMIC DNA]</scope>
    <source>
        <strain evidence="3">cv. B73</strain>
    </source>
</reference>
<feature type="region of interest" description="Disordered" evidence="1">
    <location>
        <begin position="74"/>
        <end position="151"/>
    </location>
</feature>
<keyword evidence="3" id="KW-1185">Reference proteome</keyword>
<dbReference type="InParanoid" id="A0A804NJ20"/>
<sequence length="170" mass="18420">MDDDSKQASKLDHVLVAVGGHADGESDGDAALAGDGGDGAHVDALDAVGEALEAAARRLAVRAGPRRAVEALDAAAARRGERAGPPRRVRDARRQRRPHLPAGDRRRSGRSQQRRRHQHGHHRLRRLPAVQHSRHRRPQLARDRSKSSFVSVDDCAAAAAEEWPGFGGFK</sequence>
<reference evidence="2" key="3">
    <citation type="submission" date="2021-05" db="UniProtKB">
        <authorList>
            <consortium name="EnsemblPlants"/>
        </authorList>
    </citation>
    <scope>IDENTIFICATION</scope>
    <source>
        <strain evidence="2">cv. B73</strain>
    </source>
</reference>
<feature type="compositionally biased region" description="Basic residues" evidence="1">
    <location>
        <begin position="107"/>
        <end position="139"/>
    </location>
</feature>
<dbReference type="EnsemblPlants" id="Zm00001eb163890_T001">
    <property type="protein sequence ID" value="Zm00001eb163890_P001"/>
    <property type="gene ID" value="Zm00001eb163890"/>
</dbReference>
<dbReference type="AlphaFoldDB" id="A0A804NJ20"/>
<dbReference type="Gramene" id="Zm00001eb163890_T001">
    <property type="protein sequence ID" value="Zm00001eb163890_P001"/>
    <property type="gene ID" value="Zm00001eb163890"/>
</dbReference>
<evidence type="ECO:0000256" key="1">
    <source>
        <dbReference type="SAM" id="MobiDB-lite"/>
    </source>
</evidence>
<accession>A0A804NJ20</accession>
<feature type="region of interest" description="Disordered" evidence="1">
    <location>
        <begin position="19"/>
        <end position="42"/>
    </location>
</feature>
<evidence type="ECO:0000313" key="3">
    <source>
        <dbReference type="Proteomes" id="UP000007305"/>
    </source>
</evidence>
<proteinExistence type="predicted"/>
<dbReference type="Proteomes" id="UP000007305">
    <property type="component" value="Chromosome 3"/>
</dbReference>
<feature type="compositionally biased region" description="Basic residues" evidence="1">
    <location>
        <begin position="85"/>
        <end position="99"/>
    </location>
</feature>